<dbReference type="EMBL" id="CAKOGL010000005">
    <property type="protein sequence ID" value="CAH2086430.1"/>
    <property type="molecule type" value="Genomic_DNA"/>
</dbReference>
<protein>
    <submittedName>
        <fullName evidence="2">Uncharacterized protein</fullName>
    </submittedName>
</protein>
<evidence type="ECO:0000313" key="2">
    <source>
        <dbReference type="EMBL" id="CAH2086430.1"/>
    </source>
</evidence>
<reference evidence="2" key="1">
    <citation type="submission" date="2022-03" db="EMBL/GenBank/DDBJ databases">
        <authorList>
            <person name="Tunstrom K."/>
        </authorList>
    </citation>
    <scope>NUCLEOTIDE SEQUENCE</scope>
</reference>
<organism evidence="2 3">
    <name type="scientific">Euphydryas editha</name>
    <name type="common">Edith's checkerspot</name>
    <dbReference type="NCBI Taxonomy" id="104508"/>
    <lineage>
        <taxon>Eukaryota</taxon>
        <taxon>Metazoa</taxon>
        <taxon>Ecdysozoa</taxon>
        <taxon>Arthropoda</taxon>
        <taxon>Hexapoda</taxon>
        <taxon>Insecta</taxon>
        <taxon>Pterygota</taxon>
        <taxon>Neoptera</taxon>
        <taxon>Endopterygota</taxon>
        <taxon>Lepidoptera</taxon>
        <taxon>Glossata</taxon>
        <taxon>Ditrysia</taxon>
        <taxon>Papilionoidea</taxon>
        <taxon>Nymphalidae</taxon>
        <taxon>Nymphalinae</taxon>
        <taxon>Euphydryas</taxon>
    </lineage>
</organism>
<evidence type="ECO:0000256" key="1">
    <source>
        <dbReference type="SAM" id="MobiDB-lite"/>
    </source>
</evidence>
<dbReference type="AlphaFoldDB" id="A0AAU9TLL8"/>
<proteinExistence type="predicted"/>
<sequence>MKVARLINCRRTRCSESLQNDQRFVRYNRFDGVAAAASDYSLYRPTKPVSLCFKASLGALRTPVSEVIAASTTDQSRARADLRGELLEDLEPPSPRPAPRARVRRPEPCERTAAKVARERCGLRAWPNVRAGRSSSVVGCVTLLKYFW</sequence>
<comment type="caution">
    <text evidence="2">The sequence shown here is derived from an EMBL/GenBank/DDBJ whole genome shotgun (WGS) entry which is preliminary data.</text>
</comment>
<accession>A0AAU9TLL8</accession>
<feature type="region of interest" description="Disordered" evidence="1">
    <location>
        <begin position="81"/>
        <end position="109"/>
    </location>
</feature>
<dbReference type="Proteomes" id="UP001153954">
    <property type="component" value="Unassembled WGS sequence"/>
</dbReference>
<gene>
    <name evidence="2" type="ORF">EEDITHA_LOCUS2810</name>
</gene>
<keyword evidence="3" id="KW-1185">Reference proteome</keyword>
<name>A0AAU9TLL8_EUPED</name>
<evidence type="ECO:0000313" key="3">
    <source>
        <dbReference type="Proteomes" id="UP001153954"/>
    </source>
</evidence>